<evidence type="ECO:0000256" key="1">
    <source>
        <dbReference type="ARBA" id="ARBA00010617"/>
    </source>
</evidence>
<gene>
    <name evidence="3" type="ORF">EJ05DRAFT_65373</name>
</gene>
<keyword evidence="2" id="KW-0349">Heme</keyword>
<evidence type="ECO:0000256" key="2">
    <source>
        <dbReference type="PIRSR" id="PIRSR602401-1"/>
    </source>
</evidence>
<dbReference type="PANTHER" id="PTHR24305">
    <property type="entry name" value="CYTOCHROME P450"/>
    <property type="match status" value="1"/>
</dbReference>
<keyword evidence="2" id="KW-0479">Metal-binding</keyword>
<dbReference type="Gene3D" id="1.10.630.10">
    <property type="entry name" value="Cytochrome P450"/>
    <property type="match status" value="1"/>
</dbReference>
<proteinExistence type="inferred from homology"/>
<organism evidence="3 4">
    <name type="scientific">Pseudovirgaria hyperparasitica</name>
    <dbReference type="NCBI Taxonomy" id="470096"/>
    <lineage>
        <taxon>Eukaryota</taxon>
        <taxon>Fungi</taxon>
        <taxon>Dikarya</taxon>
        <taxon>Ascomycota</taxon>
        <taxon>Pezizomycotina</taxon>
        <taxon>Dothideomycetes</taxon>
        <taxon>Dothideomycetes incertae sedis</taxon>
        <taxon>Acrospermales</taxon>
        <taxon>Acrospermaceae</taxon>
        <taxon>Pseudovirgaria</taxon>
    </lineage>
</organism>
<dbReference type="Pfam" id="PF00067">
    <property type="entry name" value="p450"/>
    <property type="match status" value="1"/>
</dbReference>
<dbReference type="InterPro" id="IPR036396">
    <property type="entry name" value="Cyt_P450_sf"/>
</dbReference>
<dbReference type="GeneID" id="54490905"/>
<dbReference type="GO" id="GO:0005506">
    <property type="term" value="F:iron ion binding"/>
    <property type="evidence" value="ECO:0007669"/>
    <property type="project" value="InterPro"/>
</dbReference>
<dbReference type="Proteomes" id="UP000799437">
    <property type="component" value="Unassembled WGS sequence"/>
</dbReference>
<dbReference type="GO" id="GO:0004497">
    <property type="term" value="F:monooxygenase activity"/>
    <property type="evidence" value="ECO:0007669"/>
    <property type="project" value="UniProtKB-KW"/>
</dbReference>
<keyword evidence="3" id="KW-0560">Oxidoreductase</keyword>
<reference evidence="3" key="1">
    <citation type="journal article" date="2020" name="Stud. Mycol.">
        <title>101 Dothideomycetes genomes: a test case for predicting lifestyles and emergence of pathogens.</title>
        <authorList>
            <person name="Haridas S."/>
            <person name="Albert R."/>
            <person name="Binder M."/>
            <person name="Bloem J."/>
            <person name="Labutti K."/>
            <person name="Salamov A."/>
            <person name="Andreopoulos B."/>
            <person name="Baker S."/>
            <person name="Barry K."/>
            <person name="Bills G."/>
            <person name="Bluhm B."/>
            <person name="Cannon C."/>
            <person name="Castanera R."/>
            <person name="Culley D."/>
            <person name="Daum C."/>
            <person name="Ezra D."/>
            <person name="Gonzalez J."/>
            <person name="Henrissat B."/>
            <person name="Kuo A."/>
            <person name="Liang C."/>
            <person name="Lipzen A."/>
            <person name="Lutzoni F."/>
            <person name="Magnuson J."/>
            <person name="Mondo S."/>
            <person name="Nolan M."/>
            <person name="Ohm R."/>
            <person name="Pangilinan J."/>
            <person name="Park H.-J."/>
            <person name="Ramirez L."/>
            <person name="Alfaro M."/>
            <person name="Sun H."/>
            <person name="Tritt A."/>
            <person name="Yoshinaga Y."/>
            <person name="Zwiers L.-H."/>
            <person name="Turgeon B."/>
            <person name="Goodwin S."/>
            <person name="Spatafora J."/>
            <person name="Crous P."/>
            <person name="Grigoriev I."/>
        </authorList>
    </citation>
    <scope>NUCLEOTIDE SEQUENCE</scope>
    <source>
        <strain evidence="3">CBS 121739</strain>
    </source>
</reference>
<dbReference type="AlphaFoldDB" id="A0A6A6W0L4"/>
<keyword evidence="4" id="KW-1185">Reference proteome</keyword>
<dbReference type="SUPFAM" id="SSF48264">
    <property type="entry name" value="Cytochrome P450"/>
    <property type="match status" value="1"/>
</dbReference>
<dbReference type="OrthoDB" id="1470350at2759"/>
<dbReference type="GO" id="GO:0016705">
    <property type="term" value="F:oxidoreductase activity, acting on paired donors, with incorporation or reduction of molecular oxygen"/>
    <property type="evidence" value="ECO:0007669"/>
    <property type="project" value="InterPro"/>
</dbReference>
<dbReference type="PRINTS" id="PR00463">
    <property type="entry name" value="EP450I"/>
</dbReference>
<dbReference type="InterPro" id="IPR002401">
    <property type="entry name" value="Cyt_P450_E_grp-I"/>
</dbReference>
<name>A0A6A6W0L4_9PEZI</name>
<accession>A0A6A6W0L4</accession>
<sequence>MFFQVVLGLLIAYGSWTLACLEINMRVASRMGIPCVRLPIDSHNILWQVFGHLIWSVLDSLPFDWTSYPASIRHLRRGWHFHEKSSDHDRLGPIWALVSPVRIDVHISDPEAIGHIFAHRRDFVRPIEGYKILEVFGPCISTADVENWPRHRKALAAPFNESIMSFVWDESLRQSQGMLKSWTRPSTERTGIPSIQRDTRSLSLNILAATGFRKTYRFIGSADDSVVGTGTYRDALQTILDNVILLMLLPYQVLMFPLMPRRLARIGQAGSLFKKYMNEMLHEELRAHELNKSGSGGLMTSLIHAHHANQSNNDRAEDPAGRLPRGLSVDEIFGNIFVINFAGHDTTANTLAFAMLLLATQPEVQDWIWEEIREVFTTSTIELGSYKKFFPQLLRCKAILYETLRLYPPIMALPKGTDDRSQSLNVRGKHIIIPPHTTTTMSLLACHTNSSSWSDPLLWKPSRWIEASTEGQKFHTPARNTFFPWSDGPQDCPGKKFAEVEFVAVMAHLFRDHRLEPRAADGEIALDTLKRLRRTINDVDMEMLLRMKNADAVRLMCVAR</sequence>
<dbReference type="RefSeq" id="XP_033598909.1">
    <property type="nucleotide sequence ID" value="XM_033749851.1"/>
</dbReference>
<evidence type="ECO:0000313" key="3">
    <source>
        <dbReference type="EMBL" id="KAF2756458.1"/>
    </source>
</evidence>
<dbReference type="PRINTS" id="PR00385">
    <property type="entry name" value="P450"/>
</dbReference>
<dbReference type="CDD" id="cd11070">
    <property type="entry name" value="CYP56-like"/>
    <property type="match status" value="1"/>
</dbReference>
<dbReference type="EMBL" id="ML996575">
    <property type="protein sequence ID" value="KAF2756458.1"/>
    <property type="molecule type" value="Genomic_DNA"/>
</dbReference>
<dbReference type="InterPro" id="IPR001128">
    <property type="entry name" value="Cyt_P450"/>
</dbReference>
<comment type="cofactor">
    <cofactor evidence="2">
        <name>heme</name>
        <dbReference type="ChEBI" id="CHEBI:30413"/>
    </cofactor>
</comment>
<dbReference type="GO" id="GO:0020037">
    <property type="term" value="F:heme binding"/>
    <property type="evidence" value="ECO:0007669"/>
    <property type="project" value="InterPro"/>
</dbReference>
<protein>
    <submittedName>
        <fullName evidence="3">Putative cytochrome P450 monooxygenase</fullName>
    </submittedName>
</protein>
<dbReference type="InterPro" id="IPR050121">
    <property type="entry name" value="Cytochrome_P450_monoxygenase"/>
</dbReference>
<evidence type="ECO:0000313" key="4">
    <source>
        <dbReference type="Proteomes" id="UP000799437"/>
    </source>
</evidence>
<feature type="binding site" description="axial binding residue" evidence="2">
    <location>
        <position position="492"/>
    </location>
    <ligand>
        <name>heme</name>
        <dbReference type="ChEBI" id="CHEBI:30413"/>
    </ligand>
    <ligandPart>
        <name>Fe</name>
        <dbReference type="ChEBI" id="CHEBI:18248"/>
    </ligandPart>
</feature>
<keyword evidence="3" id="KW-0503">Monooxygenase</keyword>
<comment type="similarity">
    <text evidence="1">Belongs to the cytochrome P450 family.</text>
</comment>
<keyword evidence="2" id="KW-0408">Iron</keyword>
<dbReference type="PANTHER" id="PTHR24305:SF166">
    <property type="entry name" value="CYTOCHROME P450 12A4, MITOCHONDRIAL-RELATED"/>
    <property type="match status" value="1"/>
</dbReference>